<evidence type="ECO:0000313" key="2">
    <source>
        <dbReference type="Proteomes" id="UP000805193"/>
    </source>
</evidence>
<evidence type="ECO:0000313" key="1">
    <source>
        <dbReference type="EMBL" id="KAG0438579.1"/>
    </source>
</evidence>
<protein>
    <submittedName>
        <fullName evidence="1">Uncharacterized protein</fullName>
    </submittedName>
</protein>
<keyword evidence="2" id="KW-1185">Reference proteome</keyword>
<gene>
    <name evidence="1" type="ORF">HPB47_016954</name>
</gene>
<comment type="caution">
    <text evidence="1">The sequence shown here is derived from an EMBL/GenBank/DDBJ whole genome shotgun (WGS) entry which is preliminary data.</text>
</comment>
<organism evidence="1 2">
    <name type="scientific">Ixodes persulcatus</name>
    <name type="common">Taiga tick</name>
    <dbReference type="NCBI Taxonomy" id="34615"/>
    <lineage>
        <taxon>Eukaryota</taxon>
        <taxon>Metazoa</taxon>
        <taxon>Ecdysozoa</taxon>
        <taxon>Arthropoda</taxon>
        <taxon>Chelicerata</taxon>
        <taxon>Arachnida</taxon>
        <taxon>Acari</taxon>
        <taxon>Parasitiformes</taxon>
        <taxon>Ixodida</taxon>
        <taxon>Ixodoidea</taxon>
        <taxon>Ixodidae</taxon>
        <taxon>Ixodinae</taxon>
        <taxon>Ixodes</taxon>
    </lineage>
</organism>
<proteinExistence type="predicted"/>
<dbReference type="EMBL" id="JABSTQ010005768">
    <property type="protein sequence ID" value="KAG0438579.1"/>
    <property type="molecule type" value="Genomic_DNA"/>
</dbReference>
<reference evidence="1 2" key="1">
    <citation type="journal article" date="2020" name="Cell">
        <title>Large-Scale Comparative Analyses of Tick Genomes Elucidate Their Genetic Diversity and Vector Capacities.</title>
        <authorList>
            <consortium name="Tick Genome and Microbiome Consortium (TIGMIC)"/>
            <person name="Jia N."/>
            <person name="Wang J."/>
            <person name="Shi W."/>
            <person name="Du L."/>
            <person name="Sun Y."/>
            <person name="Zhan W."/>
            <person name="Jiang J.F."/>
            <person name="Wang Q."/>
            <person name="Zhang B."/>
            <person name="Ji P."/>
            <person name="Bell-Sakyi L."/>
            <person name="Cui X.M."/>
            <person name="Yuan T.T."/>
            <person name="Jiang B.G."/>
            <person name="Yang W.F."/>
            <person name="Lam T.T."/>
            <person name="Chang Q.C."/>
            <person name="Ding S.J."/>
            <person name="Wang X.J."/>
            <person name="Zhu J.G."/>
            <person name="Ruan X.D."/>
            <person name="Zhao L."/>
            <person name="Wei J.T."/>
            <person name="Ye R.Z."/>
            <person name="Que T.C."/>
            <person name="Du C.H."/>
            <person name="Zhou Y.H."/>
            <person name="Cheng J.X."/>
            <person name="Dai P.F."/>
            <person name="Guo W.B."/>
            <person name="Han X.H."/>
            <person name="Huang E.J."/>
            <person name="Li L.F."/>
            <person name="Wei W."/>
            <person name="Gao Y.C."/>
            <person name="Liu J.Z."/>
            <person name="Shao H.Z."/>
            <person name="Wang X."/>
            <person name="Wang C.C."/>
            <person name="Yang T.C."/>
            <person name="Huo Q.B."/>
            <person name="Li W."/>
            <person name="Chen H.Y."/>
            <person name="Chen S.E."/>
            <person name="Zhou L.G."/>
            <person name="Ni X.B."/>
            <person name="Tian J.H."/>
            <person name="Sheng Y."/>
            <person name="Liu T."/>
            <person name="Pan Y.S."/>
            <person name="Xia L.Y."/>
            <person name="Li J."/>
            <person name="Zhao F."/>
            <person name="Cao W.C."/>
        </authorList>
    </citation>
    <scope>NUCLEOTIDE SEQUENCE [LARGE SCALE GENOMIC DNA]</scope>
    <source>
        <strain evidence="1">Iper-2018</strain>
    </source>
</reference>
<accession>A0AC60QPI8</accession>
<sequence length="190" mass="20266">MNITGLALPPPPFLATPGRPAVPLSRWLRLFEDFLLTSGANELPPARRQALLLHFQGPEGQRIFDALPQPAPSPPAAAAADEWKLRSFANRLHVSSESSPTPSVASRRKLHGNGSQPDATVEGAILLTAAHAVRHARALHACQHHETPGRSQGQGLAVEAAEAAELRYVAEEAEARSPPLSRLIAATQCT</sequence>
<dbReference type="Proteomes" id="UP000805193">
    <property type="component" value="Unassembled WGS sequence"/>
</dbReference>
<name>A0AC60QPI8_IXOPE</name>